<dbReference type="Proteomes" id="UP000733379">
    <property type="component" value="Unassembled WGS sequence"/>
</dbReference>
<comment type="caution">
    <text evidence="2">The sequence shown here is derived from an EMBL/GenBank/DDBJ whole genome shotgun (WGS) entry which is preliminary data.</text>
</comment>
<organism evidence="2 3">
    <name type="scientific">Nocardia albiluteola</name>
    <dbReference type="NCBI Taxonomy" id="2842303"/>
    <lineage>
        <taxon>Bacteria</taxon>
        <taxon>Bacillati</taxon>
        <taxon>Actinomycetota</taxon>
        <taxon>Actinomycetes</taxon>
        <taxon>Mycobacteriales</taxon>
        <taxon>Nocardiaceae</taxon>
        <taxon>Nocardia</taxon>
    </lineage>
</organism>
<name>A0ABS6B4M6_9NOCA</name>
<evidence type="ECO:0000259" key="1">
    <source>
        <dbReference type="SMART" id="SM00829"/>
    </source>
</evidence>
<proteinExistence type="predicted"/>
<dbReference type="PANTHER" id="PTHR43677">
    <property type="entry name" value="SHORT-CHAIN DEHYDROGENASE/REDUCTASE"/>
    <property type="match status" value="1"/>
</dbReference>
<dbReference type="SUPFAM" id="SSF51735">
    <property type="entry name" value="NAD(P)-binding Rossmann-fold domains"/>
    <property type="match status" value="1"/>
</dbReference>
<keyword evidence="3" id="KW-1185">Reference proteome</keyword>
<dbReference type="EMBL" id="JAHKNI010000010">
    <property type="protein sequence ID" value="MBU3065262.1"/>
    <property type="molecule type" value="Genomic_DNA"/>
</dbReference>
<accession>A0ABS6B4M6</accession>
<dbReference type="Gene3D" id="3.40.50.720">
    <property type="entry name" value="NAD(P)-binding Rossmann-like Domain"/>
    <property type="match status" value="1"/>
</dbReference>
<dbReference type="InterPro" id="IPR051397">
    <property type="entry name" value="Zn-ADH-like_protein"/>
</dbReference>
<dbReference type="InterPro" id="IPR020843">
    <property type="entry name" value="ER"/>
</dbReference>
<protein>
    <submittedName>
        <fullName evidence="2">Zinc-binding dehydrogenase</fullName>
    </submittedName>
</protein>
<dbReference type="InterPro" id="IPR011032">
    <property type="entry name" value="GroES-like_sf"/>
</dbReference>
<sequence>MRKIRFSPRPEVAEALRPIPGPGQLLVRTELAGVHAGLVRMLAAGGGADPGGETIGTVVAAGEGVPGSWIGKIVGGVVFEGVYADYVLATPALVTEIPTGIDGADALAVVRGGLVAMGALRAGRFEKGESVLVTAAASGSGHLAIQIARALGAARVVAAVGSPDKAEFARECGADAVVGYDGPWGDPVDVVLDGVGGELVRRGVESLAPHGRLVAYSAGGGSVDAGSLLAELKTVTGFSVGLLSRAHPDLVTAYRADLWRLLADGEIRPRHRVFEFADIATAVDLVRTRRNTGRVAVRTGSPDSAG</sequence>
<dbReference type="InterPro" id="IPR013149">
    <property type="entry name" value="ADH-like_C"/>
</dbReference>
<dbReference type="SMART" id="SM00829">
    <property type="entry name" value="PKS_ER"/>
    <property type="match status" value="1"/>
</dbReference>
<dbReference type="Gene3D" id="3.90.180.10">
    <property type="entry name" value="Medium-chain alcohol dehydrogenases, catalytic domain"/>
    <property type="match status" value="1"/>
</dbReference>
<evidence type="ECO:0000313" key="3">
    <source>
        <dbReference type="Proteomes" id="UP000733379"/>
    </source>
</evidence>
<reference evidence="2 3" key="1">
    <citation type="submission" date="2021-06" db="EMBL/GenBank/DDBJ databases">
        <title>Actinomycetes sequencing.</title>
        <authorList>
            <person name="Shan Q."/>
        </authorList>
    </citation>
    <scope>NUCLEOTIDE SEQUENCE [LARGE SCALE GENOMIC DNA]</scope>
    <source>
        <strain evidence="2 3">NEAU-G5</strain>
    </source>
</reference>
<dbReference type="PANTHER" id="PTHR43677:SF4">
    <property type="entry name" value="QUINONE OXIDOREDUCTASE-LIKE PROTEIN 2"/>
    <property type="match status" value="1"/>
</dbReference>
<dbReference type="Pfam" id="PF00107">
    <property type="entry name" value="ADH_zinc_N"/>
    <property type="match status" value="1"/>
</dbReference>
<dbReference type="RefSeq" id="WP_215921246.1">
    <property type="nucleotide sequence ID" value="NZ_JAHKNI010000010.1"/>
</dbReference>
<evidence type="ECO:0000313" key="2">
    <source>
        <dbReference type="EMBL" id="MBU3065262.1"/>
    </source>
</evidence>
<feature type="domain" description="Enoyl reductase (ER)" evidence="1">
    <location>
        <begin position="5"/>
        <end position="297"/>
    </location>
</feature>
<dbReference type="InterPro" id="IPR036291">
    <property type="entry name" value="NAD(P)-bd_dom_sf"/>
</dbReference>
<gene>
    <name evidence="2" type="ORF">KO481_27505</name>
</gene>
<dbReference type="SUPFAM" id="SSF50129">
    <property type="entry name" value="GroES-like"/>
    <property type="match status" value="1"/>
</dbReference>